<accession>A0A5N6GM50</accession>
<dbReference type="EMBL" id="ML734643">
    <property type="protein sequence ID" value="KAB8243436.1"/>
    <property type="molecule type" value="Genomic_DNA"/>
</dbReference>
<dbReference type="AlphaFoldDB" id="A0A5N6GM50"/>
<protein>
    <submittedName>
        <fullName evidence="1">Uncharacterized protein</fullName>
    </submittedName>
</protein>
<dbReference type="Proteomes" id="UP000325434">
    <property type="component" value="Unassembled WGS sequence"/>
</dbReference>
<gene>
    <name evidence="1" type="ORF">BDV35DRAFT_324137</name>
</gene>
<proteinExistence type="predicted"/>
<sequence length="77" mass="9313">MPYLTWMTPSTYLHQRAFLYFLATYYERFKHKQDKKRTLSCSDSIPHGILMLHHCLRCKNRKESQNTATERKHIIPT</sequence>
<evidence type="ECO:0000313" key="1">
    <source>
        <dbReference type="EMBL" id="KAB8243436.1"/>
    </source>
</evidence>
<reference evidence="1" key="1">
    <citation type="submission" date="2019-04" db="EMBL/GenBank/DDBJ databases">
        <title>Friends and foes A comparative genomics study of 23 Aspergillus species from section Flavi.</title>
        <authorList>
            <consortium name="DOE Joint Genome Institute"/>
            <person name="Kjaerbolling I."/>
            <person name="Vesth T."/>
            <person name="Frisvad J.C."/>
            <person name="Nybo J.L."/>
            <person name="Theobald S."/>
            <person name="Kildgaard S."/>
            <person name="Isbrandt T."/>
            <person name="Kuo A."/>
            <person name="Sato A."/>
            <person name="Lyhne E.K."/>
            <person name="Kogle M.E."/>
            <person name="Wiebenga A."/>
            <person name="Kun R.S."/>
            <person name="Lubbers R.J."/>
            <person name="Makela M.R."/>
            <person name="Barry K."/>
            <person name="Chovatia M."/>
            <person name="Clum A."/>
            <person name="Daum C."/>
            <person name="Haridas S."/>
            <person name="He G."/>
            <person name="LaButti K."/>
            <person name="Lipzen A."/>
            <person name="Mondo S."/>
            <person name="Riley R."/>
            <person name="Salamov A."/>
            <person name="Simmons B.A."/>
            <person name="Magnuson J.K."/>
            <person name="Henrissat B."/>
            <person name="Mortensen U.H."/>
            <person name="Larsen T.O."/>
            <person name="Devries R.P."/>
            <person name="Grigoriev I.V."/>
            <person name="Machida M."/>
            <person name="Baker S.E."/>
            <person name="Andersen M.R."/>
        </authorList>
    </citation>
    <scope>NUCLEOTIDE SEQUENCE [LARGE SCALE GENOMIC DNA]</scope>
    <source>
        <strain evidence="1">CBS 121.62</strain>
    </source>
</reference>
<organism evidence="1">
    <name type="scientific">Aspergillus flavus</name>
    <dbReference type="NCBI Taxonomy" id="5059"/>
    <lineage>
        <taxon>Eukaryota</taxon>
        <taxon>Fungi</taxon>
        <taxon>Dikarya</taxon>
        <taxon>Ascomycota</taxon>
        <taxon>Pezizomycotina</taxon>
        <taxon>Eurotiomycetes</taxon>
        <taxon>Eurotiomycetidae</taxon>
        <taxon>Eurotiales</taxon>
        <taxon>Aspergillaceae</taxon>
        <taxon>Aspergillus</taxon>
        <taxon>Aspergillus subgen. Circumdati</taxon>
    </lineage>
</organism>
<name>A0A5N6GM50_ASPFL</name>